<dbReference type="PANTHER" id="PTHR46423:SF1">
    <property type="entry name" value="RNA POLYMERASE II-ASSOCIATED PROTEIN 3"/>
    <property type="match status" value="1"/>
</dbReference>
<sequence length="685" mass="78855">MSSKKTFALEKSEVDATMKEILDVRKVSEKAKKKKAERFFHFLGGGDSPIEAVELALGRNENLQYAQVKSVTEIVKFLDQFGETRVCLEEERCIEILHALVRVLYQCNLLKVLQKFLQLRIPDESICKGIPWKSIYFNSLTILKSMIDFAKKMDTQSKTIVETGTVELLMDYSDGTVDILTCFPAVTGLSSLCTISMEARERVIFCNGLTKFGYLILKDNCQKMHFKAYQQGLKPFQVKELDRVRNVYLHEELMEGKKYVGRSDLSYHVLKKWSKKVQLAAGHIILKIAEQNDRHRKLVFENKFISKAIVKWIKAPVILHGDSEMIDISLRIMATLCFNEEVALQLVEQYGIIEHFEHGVNVPDRDLVLSFLAVILQLSNLGGRCRAAVLENKDIIQSLATFAFSHDKEIQNVLIHILVQLVDNPQSSGDNLVQHGITPKNMLLLTHFYEYDVHIFKTFKQNLTKTCSSWRKEEIHFGRTRHEFIATLDEQQAARLKDMGNDKFKNEEYSVAIDFYSKAIEVCPPAKKGTNNEWKWWVVPAVLYSNRAQAFLKVKEWGPAYVDCKYAIARSMEENDEASKILTKTTYRRARASLELGNYHEALNDIAFCMRKKYKDDNVRSLYQEILVKYREHVGIEPIRRCAVCMEGEGEKLKRCANCNEVYCSRSCQLYAWDTGHKTFCNGKA</sequence>
<dbReference type="GO" id="GO:0101031">
    <property type="term" value="C:protein folding chaperone complex"/>
    <property type="evidence" value="ECO:0007669"/>
    <property type="project" value="TreeGrafter"/>
</dbReference>
<dbReference type="KEGG" id="aten:116303015"/>
<proteinExistence type="predicted"/>
<dbReference type="Pfam" id="PF01753">
    <property type="entry name" value="zf-MYND"/>
    <property type="match status" value="1"/>
</dbReference>
<keyword evidence="4" id="KW-0862">Zinc</keyword>
<feature type="repeat" description="TPR" evidence="6">
    <location>
        <begin position="493"/>
        <end position="526"/>
    </location>
</feature>
<dbReference type="Proteomes" id="UP000515163">
    <property type="component" value="Unplaced"/>
</dbReference>
<evidence type="ECO:0000256" key="6">
    <source>
        <dbReference type="PROSITE-ProRule" id="PRU00339"/>
    </source>
</evidence>
<dbReference type="AlphaFoldDB" id="A0A6P8IPM5"/>
<dbReference type="InterPro" id="IPR011990">
    <property type="entry name" value="TPR-like_helical_dom_sf"/>
</dbReference>
<dbReference type="Gene3D" id="1.25.40.10">
    <property type="entry name" value="Tetratricopeptide repeat domain"/>
    <property type="match status" value="1"/>
</dbReference>
<evidence type="ECO:0000256" key="1">
    <source>
        <dbReference type="ARBA" id="ARBA00022723"/>
    </source>
</evidence>
<keyword evidence="2 5" id="KW-0863">Zinc-finger</keyword>
<dbReference type="RefSeq" id="XP_031568313.1">
    <property type="nucleotide sequence ID" value="XM_031712453.1"/>
</dbReference>
<dbReference type="SUPFAM" id="SSF144232">
    <property type="entry name" value="HIT/MYND zinc finger-like"/>
    <property type="match status" value="1"/>
</dbReference>
<name>A0A6P8IPM5_ACTTE</name>
<keyword evidence="3 6" id="KW-0802">TPR repeat</keyword>
<evidence type="ECO:0000256" key="3">
    <source>
        <dbReference type="ARBA" id="ARBA00022803"/>
    </source>
</evidence>
<evidence type="ECO:0000313" key="8">
    <source>
        <dbReference type="Proteomes" id="UP000515163"/>
    </source>
</evidence>
<dbReference type="InterPro" id="IPR016024">
    <property type="entry name" value="ARM-type_fold"/>
</dbReference>
<evidence type="ECO:0000256" key="4">
    <source>
        <dbReference type="ARBA" id="ARBA00022833"/>
    </source>
</evidence>
<dbReference type="GO" id="GO:0008270">
    <property type="term" value="F:zinc ion binding"/>
    <property type="evidence" value="ECO:0007669"/>
    <property type="project" value="UniProtKB-KW"/>
</dbReference>
<dbReference type="InterPro" id="IPR051966">
    <property type="entry name" value="RPAP3"/>
</dbReference>
<protein>
    <submittedName>
        <fullName evidence="9">Uncharacterized protein LOC116303015</fullName>
    </submittedName>
</protein>
<dbReference type="PROSITE" id="PS50865">
    <property type="entry name" value="ZF_MYND_2"/>
    <property type="match status" value="1"/>
</dbReference>
<evidence type="ECO:0000256" key="2">
    <source>
        <dbReference type="ARBA" id="ARBA00022771"/>
    </source>
</evidence>
<dbReference type="InParanoid" id="A0A6P8IPM5"/>
<dbReference type="InterPro" id="IPR002893">
    <property type="entry name" value="Znf_MYND"/>
</dbReference>
<organism evidence="8 9">
    <name type="scientific">Actinia tenebrosa</name>
    <name type="common">Australian red waratah sea anemone</name>
    <dbReference type="NCBI Taxonomy" id="6105"/>
    <lineage>
        <taxon>Eukaryota</taxon>
        <taxon>Metazoa</taxon>
        <taxon>Cnidaria</taxon>
        <taxon>Anthozoa</taxon>
        <taxon>Hexacorallia</taxon>
        <taxon>Actiniaria</taxon>
        <taxon>Actiniidae</taxon>
        <taxon>Actinia</taxon>
    </lineage>
</organism>
<dbReference type="PROSITE" id="PS50005">
    <property type="entry name" value="TPR"/>
    <property type="match status" value="1"/>
</dbReference>
<keyword evidence="8" id="KW-1185">Reference proteome</keyword>
<dbReference type="SUPFAM" id="SSF48452">
    <property type="entry name" value="TPR-like"/>
    <property type="match status" value="1"/>
</dbReference>
<feature type="domain" description="MYND-type" evidence="7">
    <location>
        <begin position="642"/>
        <end position="681"/>
    </location>
</feature>
<dbReference type="Gene3D" id="6.10.140.2220">
    <property type="match status" value="1"/>
</dbReference>
<keyword evidence="1" id="KW-0479">Metal-binding</keyword>
<dbReference type="InterPro" id="IPR019734">
    <property type="entry name" value="TPR_rpt"/>
</dbReference>
<dbReference type="GeneID" id="116303015"/>
<dbReference type="SUPFAM" id="SSF48371">
    <property type="entry name" value="ARM repeat"/>
    <property type="match status" value="1"/>
</dbReference>
<dbReference type="SMART" id="SM00028">
    <property type="entry name" value="TPR"/>
    <property type="match status" value="3"/>
</dbReference>
<dbReference type="PANTHER" id="PTHR46423">
    <property type="entry name" value="RNA POLYMERASE II-ASSOCIATED PROTEIN 3"/>
    <property type="match status" value="1"/>
</dbReference>
<dbReference type="Gene3D" id="1.25.10.10">
    <property type="entry name" value="Leucine-rich Repeat Variant"/>
    <property type="match status" value="1"/>
</dbReference>
<dbReference type="InterPro" id="IPR011989">
    <property type="entry name" value="ARM-like"/>
</dbReference>
<evidence type="ECO:0000313" key="9">
    <source>
        <dbReference type="RefSeq" id="XP_031568313.1"/>
    </source>
</evidence>
<evidence type="ECO:0000259" key="7">
    <source>
        <dbReference type="PROSITE" id="PS50865"/>
    </source>
</evidence>
<dbReference type="OrthoDB" id="245563at2759"/>
<accession>A0A6P8IPM5</accession>
<gene>
    <name evidence="9" type="primary">LOC116303015</name>
</gene>
<reference evidence="9" key="1">
    <citation type="submission" date="2025-08" db="UniProtKB">
        <authorList>
            <consortium name="RefSeq"/>
        </authorList>
    </citation>
    <scope>IDENTIFICATION</scope>
</reference>
<evidence type="ECO:0000256" key="5">
    <source>
        <dbReference type="PROSITE-ProRule" id="PRU00134"/>
    </source>
</evidence>